<feature type="transmembrane region" description="Helical" evidence="1">
    <location>
        <begin position="150"/>
        <end position="176"/>
    </location>
</feature>
<evidence type="ECO:0000313" key="2">
    <source>
        <dbReference type="EMBL" id="HIT85168.1"/>
    </source>
</evidence>
<dbReference type="AlphaFoldDB" id="A0A9D1H2R8"/>
<keyword evidence="1" id="KW-1133">Transmembrane helix</keyword>
<dbReference type="PANTHER" id="PTHR37308:SF1">
    <property type="entry name" value="POLYPRENYL-PHOSPHATE TRANSPORTER"/>
    <property type="match status" value="1"/>
</dbReference>
<gene>
    <name evidence="2" type="ORF">IAA60_04580</name>
</gene>
<name>A0A9D1H2R8_9FIRM</name>
<protein>
    <submittedName>
        <fullName evidence="2">DUF368 domain-containing protein</fullName>
    </submittedName>
</protein>
<feature type="transmembrane region" description="Helical" evidence="1">
    <location>
        <begin position="119"/>
        <end position="138"/>
    </location>
</feature>
<accession>A0A9D1H2R8</accession>
<dbReference type="InterPro" id="IPR007163">
    <property type="entry name" value="VCA0040-like"/>
</dbReference>
<feature type="transmembrane region" description="Helical" evidence="1">
    <location>
        <begin position="220"/>
        <end position="242"/>
    </location>
</feature>
<feature type="transmembrane region" description="Helical" evidence="1">
    <location>
        <begin position="248"/>
        <end position="268"/>
    </location>
</feature>
<feature type="transmembrane region" description="Helical" evidence="1">
    <location>
        <begin position="91"/>
        <end position="107"/>
    </location>
</feature>
<dbReference type="PANTHER" id="PTHR37308">
    <property type="entry name" value="INTEGRAL MEMBRANE PROTEIN"/>
    <property type="match status" value="1"/>
</dbReference>
<feature type="transmembrane region" description="Helical" evidence="1">
    <location>
        <begin position="61"/>
        <end position="84"/>
    </location>
</feature>
<dbReference type="Pfam" id="PF04018">
    <property type="entry name" value="VCA0040-like"/>
    <property type="match status" value="1"/>
</dbReference>
<proteinExistence type="predicted"/>
<reference evidence="2" key="2">
    <citation type="journal article" date="2021" name="PeerJ">
        <title>Extensive microbial diversity within the chicken gut microbiome revealed by metagenomics and culture.</title>
        <authorList>
            <person name="Gilroy R."/>
            <person name="Ravi A."/>
            <person name="Getino M."/>
            <person name="Pursley I."/>
            <person name="Horton D.L."/>
            <person name="Alikhan N.F."/>
            <person name="Baker D."/>
            <person name="Gharbi K."/>
            <person name="Hall N."/>
            <person name="Watson M."/>
            <person name="Adriaenssens E.M."/>
            <person name="Foster-Nyarko E."/>
            <person name="Jarju S."/>
            <person name="Secka A."/>
            <person name="Antonio M."/>
            <person name="Oren A."/>
            <person name="Chaudhuri R.R."/>
            <person name="La Ragione R."/>
            <person name="Hildebrand F."/>
            <person name="Pallen M.J."/>
        </authorList>
    </citation>
    <scope>NUCLEOTIDE SEQUENCE</scope>
    <source>
        <strain evidence="2">CHK181-108</strain>
    </source>
</reference>
<reference evidence="2" key="1">
    <citation type="submission" date="2020-10" db="EMBL/GenBank/DDBJ databases">
        <authorList>
            <person name="Gilroy R."/>
        </authorList>
    </citation>
    <scope>NUCLEOTIDE SEQUENCE</scope>
    <source>
        <strain evidence="2">CHK181-108</strain>
    </source>
</reference>
<sequence length="282" mass="29873">MKSENKYGLFLIRILEGILVGVGAVLPGISGGVLCVIFGIYKPVMQFLAHPFKTFKKNMLLLAPVAIGVIIGFLGISKILAFFLETYPNQSVCLFVGLIGGMMPSLFREAGEQGRTKGSFISLFAAMAIIFALLITLGAAHIEVVPNVGWYLFCGFCLAMSLIAPGMSFSTLLMPLGLYTPFIAGIGSIDMSVLVPAGIAALATIILLSKGVNYLFENHYSIAFHAICGIVIAATVMIIPFGSFTESVSGAAVNLGLIIAGIILALLLDKFNQKIDVKNAEA</sequence>
<feature type="transmembrane region" description="Helical" evidence="1">
    <location>
        <begin position="182"/>
        <end position="208"/>
    </location>
</feature>
<evidence type="ECO:0000313" key="3">
    <source>
        <dbReference type="Proteomes" id="UP000824165"/>
    </source>
</evidence>
<dbReference type="Proteomes" id="UP000824165">
    <property type="component" value="Unassembled WGS sequence"/>
</dbReference>
<keyword evidence="1" id="KW-0812">Transmembrane</keyword>
<keyword evidence="1" id="KW-0472">Membrane</keyword>
<organism evidence="2 3">
    <name type="scientific">Candidatus Ornithomonoglobus intestinigallinarum</name>
    <dbReference type="NCBI Taxonomy" id="2840894"/>
    <lineage>
        <taxon>Bacteria</taxon>
        <taxon>Bacillati</taxon>
        <taxon>Bacillota</taxon>
        <taxon>Clostridia</taxon>
        <taxon>Candidatus Ornithomonoglobus</taxon>
    </lineage>
</organism>
<comment type="caution">
    <text evidence="2">The sequence shown here is derived from an EMBL/GenBank/DDBJ whole genome shotgun (WGS) entry which is preliminary data.</text>
</comment>
<feature type="transmembrane region" description="Helical" evidence="1">
    <location>
        <begin position="12"/>
        <end position="41"/>
    </location>
</feature>
<evidence type="ECO:0000256" key="1">
    <source>
        <dbReference type="SAM" id="Phobius"/>
    </source>
</evidence>
<dbReference type="EMBL" id="DVLU01000040">
    <property type="protein sequence ID" value="HIT85168.1"/>
    <property type="molecule type" value="Genomic_DNA"/>
</dbReference>